<dbReference type="EMBL" id="CM056742">
    <property type="protein sequence ID" value="KAJ8675386.1"/>
    <property type="molecule type" value="Genomic_DNA"/>
</dbReference>
<name>A0ACC2NXQ5_9HYME</name>
<feature type="non-terminal residue" evidence="1">
    <location>
        <position position="657"/>
    </location>
</feature>
<keyword evidence="2" id="KW-1185">Reference proteome</keyword>
<evidence type="ECO:0000313" key="2">
    <source>
        <dbReference type="Proteomes" id="UP001239111"/>
    </source>
</evidence>
<accession>A0ACC2NXQ5</accession>
<sequence length="657" mass="73081">MMSSSESDAVEAAARSLALEQAYVHEVYEQCAEGTLHANNWPRVQQFLEQLEPGALVADVGCGNGKYLSVNHNVFKIGVDRCTKFTSIAREKDNEVLACDNLSLPFRDESFDAVLSIAVVHHFSTTERRVRALKELARVLRIGGKLVISVWAMEQKHRKFESQDVLVPWPKAYCINPNGSPMLPRGVLYEDRQRGKNAQTYLLSKRNSQRGGSKGKSYWIDPIFSPSPSTSSLSSPNETCYSFFRRALQKLAGGRRNSRAWFLENWQNGSANGFYSHNAHFNGNGINCGLDYDDEDNVDELPIELRRLEEPIRSRNNHRQHQQQHLQKQLSDSLSVKSKSVSNISELHKSELVRSRSSATGLCPADYAISNDNTDDHGVDKNGNSGGGSGGGSADMGVLLPPMTTNNQQESLQSRADVCSSRPSSVIGGSYGGSGGNSRTQSPQPTKPRLVKQKTHFSDDACLDYAPEPNTAIDRSLRDIPETQVASHQSDTSSSNVTSNSGRRNVHKQSSMNEELMSIERLKERESVRKNIMKQASLNEELMYKSRPTFEAFKDTLYSGSARFQLLKSGLTNRIKQSTNNIEKVSGMSIKNGFVRILQIAFPRNPPRAKSKKFFSASKLHFASSCNANILLKRITLSTFRHALITFKVSKASQLHQ</sequence>
<proteinExistence type="predicted"/>
<evidence type="ECO:0000313" key="1">
    <source>
        <dbReference type="EMBL" id="KAJ8675386.1"/>
    </source>
</evidence>
<protein>
    <submittedName>
        <fullName evidence="1">Uncharacterized protein</fullName>
    </submittedName>
</protein>
<gene>
    <name evidence="1" type="ORF">QAD02_011172</name>
</gene>
<organism evidence="1 2">
    <name type="scientific">Eretmocerus hayati</name>
    <dbReference type="NCBI Taxonomy" id="131215"/>
    <lineage>
        <taxon>Eukaryota</taxon>
        <taxon>Metazoa</taxon>
        <taxon>Ecdysozoa</taxon>
        <taxon>Arthropoda</taxon>
        <taxon>Hexapoda</taxon>
        <taxon>Insecta</taxon>
        <taxon>Pterygota</taxon>
        <taxon>Neoptera</taxon>
        <taxon>Endopterygota</taxon>
        <taxon>Hymenoptera</taxon>
        <taxon>Apocrita</taxon>
        <taxon>Proctotrupomorpha</taxon>
        <taxon>Chalcidoidea</taxon>
        <taxon>Aphelinidae</taxon>
        <taxon>Aphelininae</taxon>
        <taxon>Eretmocerus</taxon>
    </lineage>
</organism>
<dbReference type="Proteomes" id="UP001239111">
    <property type="component" value="Chromosome 2"/>
</dbReference>
<reference evidence="1" key="1">
    <citation type="submission" date="2023-04" db="EMBL/GenBank/DDBJ databases">
        <title>A chromosome-level genome assembly of the parasitoid wasp Eretmocerus hayati.</title>
        <authorList>
            <person name="Zhong Y."/>
            <person name="Liu S."/>
            <person name="Liu Y."/>
        </authorList>
    </citation>
    <scope>NUCLEOTIDE SEQUENCE</scope>
    <source>
        <strain evidence="1">ZJU_SS_LIU_2023</strain>
    </source>
</reference>
<comment type="caution">
    <text evidence="1">The sequence shown here is derived from an EMBL/GenBank/DDBJ whole genome shotgun (WGS) entry which is preliminary data.</text>
</comment>